<dbReference type="InterPro" id="IPR043504">
    <property type="entry name" value="Peptidase_S1_PA_chymotrypsin"/>
</dbReference>
<evidence type="ECO:0000313" key="3">
    <source>
        <dbReference type="Proteomes" id="UP001597418"/>
    </source>
</evidence>
<dbReference type="PANTHER" id="PTHR43019:SF23">
    <property type="entry name" value="PROTEASE DO-LIKE 5, CHLOROPLASTIC"/>
    <property type="match status" value="1"/>
</dbReference>
<organism evidence="2 3">
    <name type="scientific">Sphingobacterium populi</name>
    <dbReference type="NCBI Taxonomy" id="1812824"/>
    <lineage>
        <taxon>Bacteria</taxon>
        <taxon>Pseudomonadati</taxon>
        <taxon>Bacteroidota</taxon>
        <taxon>Sphingobacteriia</taxon>
        <taxon>Sphingobacteriales</taxon>
        <taxon>Sphingobacteriaceae</taxon>
        <taxon>Sphingobacterium</taxon>
    </lineage>
</organism>
<dbReference type="EMBL" id="JBHUMB010000007">
    <property type="protein sequence ID" value="MFD2743476.1"/>
    <property type="molecule type" value="Genomic_DNA"/>
</dbReference>
<protein>
    <submittedName>
        <fullName evidence="2">Trypsin-like peptidase domain-containing protein</fullName>
    </submittedName>
</protein>
<dbReference type="Gene3D" id="2.40.10.10">
    <property type="entry name" value="Trypsin-like serine proteases"/>
    <property type="match status" value="2"/>
</dbReference>
<feature type="transmembrane region" description="Helical" evidence="1">
    <location>
        <begin position="86"/>
        <end position="107"/>
    </location>
</feature>
<dbReference type="Pfam" id="PF13365">
    <property type="entry name" value="Trypsin_2"/>
    <property type="match status" value="1"/>
</dbReference>
<sequence>MGKWTLQEFLEKADRYLADELNIEERAEFDRFRVENPLFEEKFQQHQALISDMMQYKRRAEFKQSLNDVLVQNYQSKAVFRRMWNVLRINGVAAAVVAILSSLATLYSTGYFSTIKRTTSDYSALRREVNNVKRNVNAQHTAIKNINNSQSEQPDMHYGATGFLLNKNGYVVTNYHVVNGADSVHLQNRLGESYKADIIYKDMTKDLAILHINDGEFTPSRNIPYSFRRQNLDLGDDIFTIGYPRDEAVYGEGYLSSATGYAGDTLAYQISIPLNPGNSGGPVFDHYGNIIGIISGKQKGIDGAGFAIKTEALMNALKDIPEEVLRGGLELSEKNSMSSLSRTEQIKKLQDFIYIVKVY</sequence>
<comment type="caution">
    <text evidence="2">The sequence shown here is derived from an EMBL/GenBank/DDBJ whole genome shotgun (WGS) entry which is preliminary data.</text>
</comment>
<accession>A0ABW5UC01</accession>
<dbReference type="PANTHER" id="PTHR43019">
    <property type="entry name" value="SERINE ENDOPROTEASE DEGS"/>
    <property type="match status" value="1"/>
</dbReference>
<reference evidence="3" key="1">
    <citation type="journal article" date="2019" name="Int. J. Syst. Evol. Microbiol.">
        <title>The Global Catalogue of Microorganisms (GCM) 10K type strain sequencing project: providing services to taxonomists for standard genome sequencing and annotation.</title>
        <authorList>
            <consortium name="The Broad Institute Genomics Platform"/>
            <consortium name="The Broad Institute Genome Sequencing Center for Infectious Disease"/>
            <person name="Wu L."/>
            <person name="Ma J."/>
        </authorList>
    </citation>
    <scope>NUCLEOTIDE SEQUENCE [LARGE SCALE GENOMIC DNA]</scope>
    <source>
        <strain evidence="3">KCTC 42247</strain>
    </source>
</reference>
<dbReference type="RefSeq" id="WP_066757494.1">
    <property type="nucleotide sequence ID" value="NZ_JBHUMB010000007.1"/>
</dbReference>
<keyword evidence="1" id="KW-0472">Membrane</keyword>
<evidence type="ECO:0000256" key="1">
    <source>
        <dbReference type="SAM" id="Phobius"/>
    </source>
</evidence>
<dbReference type="InterPro" id="IPR009003">
    <property type="entry name" value="Peptidase_S1_PA"/>
</dbReference>
<dbReference type="InterPro" id="IPR001940">
    <property type="entry name" value="Peptidase_S1C"/>
</dbReference>
<proteinExistence type="predicted"/>
<name>A0ABW5UC01_9SPHI</name>
<keyword evidence="3" id="KW-1185">Reference proteome</keyword>
<keyword evidence="1" id="KW-0812">Transmembrane</keyword>
<dbReference type="Proteomes" id="UP001597418">
    <property type="component" value="Unassembled WGS sequence"/>
</dbReference>
<evidence type="ECO:0000313" key="2">
    <source>
        <dbReference type="EMBL" id="MFD2743476.1"/>
    </source>
</evidence>
<dbReference type="PRINTS" id="PR00834">
    <property type="entry name" value="PROTEASES2C"/>
</dbReference>
<dbReference type="SUPFAM" id="SSF50494">
    <property type="entry name" value="Trypsin-like serine proteases"/>
    <property type="match status" value="1"/>
</dbReference>
<gene>
    <name evidence="2" type="ORF">ACFSQ6_08695</name>
</gene>
<keyword evidence="1" id="KW-1133">Transmembrane helix</keyword>